<keyword evidence="1" id="KW-1133">Transmembrane helix</keyword>
<evidence type="ECO:0000313" key="3">
    <source>
        <dbReference type="EMBL" id="GCE25764.1"/>
    </source>
</evidence>
<dbReference type="Pfam" id="PF18930">
    <property type="entry name" value="DUF5679"/>
    <property type="match status" value="1"/>
</dbReference>
<dbReference type="InterPro" id="IPR044044">
    <property type="entry name" value="DUF5679"/>
</dbReference>
<keyword evidence="1" id="KW-0472">Membrane</keyword>
<dbReference type="RefSeq" id="WP_246039089.1">
    <property type="nucleotide sequence ID" value="NZ_BIFT01000001.1"/>
</dbReference>
<proteinExistence type="predicted"/>
<name>A0A402B335_9CHLR</name>
<evidence type="ECO:0000313" key="4">
    <source>
        <dbReference type="Proteomes" id="UP000287171"/>
    </source>
</evidence>
<evidence type="ECO:0000259" key="2">
    <source>
        <dbReference type="Pfam" id="PF18930"/>
    </source>
</evidence>
<feature type="transmembrane region" description="Helical" evidence="1">
    <location>
        <begin position="12"/>
        <end position="31"/>
    </location>
</feature>
<evidence type="ECO:0000256" key="1">
    <source>
        <dbReference type="SAM" id="Phobius"/>
    </source>
</evidence>
<protein>
    <recommendedName>
        <fullName evidence="2">DUF5679 domain-containing protein</fullName>
    </recommendedName>
</protein>
<reference evidence="4" key="1">
    <citation type="submission" date="2018-12" db="EMBL/GenBank/DDBJ databases">
        <title>Tengunoibacter tsumagoiensis gen. nov., sp. nov., Dictyobacter kobayashii sp. nov., D. alpinus sp. nov., and D. joshuensis sp. nov. and description of Dictyobacteraceae fam. nov. within the order Ktedonobacterales isolated from Tengu-no-mugimeshi.</title>
        <authorList>
            <person name="Wang C.M."/>
            <person name="Zheng Y."/>
            <person name="Sakai Y."/>
            <person name="Toyoda A."/>
            <person name="Minakuchi Y."/>
            <person name="Abe K."/>
            <person name="Yokota A."/>
            <person name="Yabe S."/>
        </authorList>
    </citation>
    <scope>NUCLEOTIDE SEQUENCE [LARGE SCALE GENOMIC DNA]</scope>
    <source>
        <strain evidence="4">Uno16</strain>
    </source>
</reference>
<feature type="domain" description="DUF5679" evidence="2">
    <location>
        <begin position="148"/>
        <end position="187"/>
    </location>
</feature>
<dbReference type="AlphaFoldDB" id="A0A402B335"/>
<dbReference type="Proteomes" id="UP000287171">
    <property type="component" value="Unassembled WGS sequence"/>
</dbReference>
<organism evidence="3 4">
    <name type="scientific">Dictyobacter alpinus</name>
    <dbReference type="NCBI Taxonomy" id="2014873"/>
    <lineage>
        <taxon>Bacteria</taxon>
        <taxon>Bacillati</taxon>
        <taxon>Chloroflexota</taxon>
        <taxon>Ktedonobacteria</taxon>
        <taxon>Ktedonobacterales</taxon>
        <taxon>Dictyobacteraceae</taxon>
        <taxon>Dictyobacter</taxon>
    </lineage>
</organism>
<dbReference type="EMBL" id="BIFT01000001">
    <property type="protein sequence ID" value="GCE25764.1"/>
    <property type="molecule type" value="Genomic_DNA"/>
</dbReference>
<sequence>MRRVGRYSRARVKICVVILLGALFMIIKYVLKTSPTLKRVLSGGEHPYTEKHGEVLFKDVSAVIPEEVVLEEVMLEPVTEEVIRVTTADPITDEQPLMQQEQALDSPLVPREDVETTTEVPDTLEKMDTQISEPQVETPPSEVATEAYCVKCRVKRGMQNEKRIVTKNGRSAIEGTCPVCGTRLFRFVSSK</sequence>
<accession>A0A402B335</accession>
<gene>
    <name evidence="3" type="ORF">KDA_12480</name>
</gene>
<keyword evidence="4" id="KW-1185">Reference proteome</keyword>
<comment type="caution">
    <text evidence="3">The sequence shown here is derived from an EMBL/GenBank/DDBJ whole genome shotgun (WGS) entry which is preliminary data.</text>
</comment>
<keyword evidence="1" id="KW-0812">Transmembrane</keyword>